<accession>A0A0D1A9E8</accession>
<sequence length="58" mass="6209">MNTKKLLLTILISLSSLLFIATPIRGDTVDTQARVGFTKAVGPTPSGPTIPKLTWTIN</sequence>
<name>A0A0D1A9E8_9LACO</name>
<protein>
    <submittedName>
        <fullName evidence="2">Uncharacterized protein</fullName>
    </submittedName>
</protein>
<dbReference type="RefSeq" id="WP_191978645.1">
    <property type="nucleotide sequence ID" value="NZ_AWTT01000022.1"/>
</dbReference>
<evidence type="ECO:0000313" key="3">
    <source>
        <dbReference type="Proteomes" id="UP000032279"/>
    </source>
</evidence>
<keyword evidence="1" id="KW-0732">Signal</keyword>
<dbReference type="Proteomes" id="UP000032279">
    <property type="component" value="Unassembled WGS sequence"/>
</dbReference>
<dbReference type="EMBL" id="AWTT01000022">
    <property type="protein sequence ID" value="KIS03366.1"/>
    <property type="molecule type" value="Genomic_DNA"/>
</dbReference>
<comment type="caution">
    <text evidence="2">The sequence shown here is derived from an EMBL/GenBank/DDBJ whole genome shotgun (WGS) entry which is preliminary data.</text>
</comment>
<feature type="chain" id="PRO_5038969182" evidence="1">
    <location>
        <begin position="22"/>
        <end position="58"/>
    </location>
</feature>
<keyword evidence="3" id="KW-1185">Reference proteome</keyword>
<gene>
    <name evidence="2" type="ORF">WDC_1058</name>
</gene>
<dbReference type="AlphaFoldDB" id="A0A0D1A9E8"/>
<proteinExistence type="predicted"/>
<organism evidence="2 3">
    <name type="scientific">Paucilactobacillus wasatchensis</name>
    <dbReference type="NCBI Taxonomy" id="1335616"/>
    <lineage>
        <taxon>Bacteria</taxon>
        <taxon>Bacillati</taxon>
        <taxon>Bacillota</taxon>
        <taxon>Bacilli</taxon>
        <taxon>Lactobacillales</taxon>
        <taxon>Lactobacillaceae</taxon>
        <taxon>Paucilactobacillus</taxon>
    </lineage>
</organism>
<dbReference type="STRING" id="1335616.WDC_1058"/>
<dbReference type="PATRIC" id="fig|1335616.4.peg.1063"/>
<evidence type="ECO:0000256" key="1">
    <source>
        <dbReference type="SAM" id="SignalP"/>
    </source>
</evidence>
<evidence type="ECO:0000313" key="2">
    <source>
        <dbReference type="EMBL" id="KIS03366.1"/>
    </source>
</evidence>
<feature type="signal peptide" evidence="1">
    <location>
        <begin position="1"/>
        <end position="21"/>
    </location>
</feature>
<reference evidence="2 3" key="1">
    <citation type="submission" date="2013-08" db="EMBL/GenBank/DDBJ databases">
        <title>Lactobacillus wasatchii sp. WDC04, a late gas producing bacteria isolated from aged chedder cheese.</title>
        <authorList>
            <person name="Oberg C.J."/>
            <person name="Culumber M."/>
            <person name="McMahon D.J."/>
            <person name="Broadbent J.R."/>
            <person name="Oberg T.S."/>
            <person name="Ortaki F."/>
        </authorList>
    </citation>
    <scope>NUCLEOTIDE SEQUENCE [LARGE SCALE GENOMIC DNA]</scope>
    <source>
        <strain evidence="2 3">WDC04</strain>
    </source>
</reference>